<evidence type="ECO:0000256" key="1">
    <source>
        <dbReference type="ARBA" id="ARBA00022723"/>
    </source>
</evidence>
<reference evidence="5" key="1">
    <citation type="journal article" date="2019" name="Int. J. Syst. Evol. Microbiol.">
        <title>The Global Catalogue of Microorganisms (GCM) 10K type strain sequencing project: providing services to taxonomists for standard genome sequencing and annotation.</title>
        <authorList>
            <consortium name="The Broad Institute Genomics Platform"/>
            <consortium name="The Broad Institute Genome Sequencing Center for Infectious Disease"/>
            <person name="Wu L."/>
            <person name="Ma J."/>
        </authorList>
    </citation>
    <scope>NUCLEOTIDE SEQUENCE [LARGE SCALE GENOMIC DNA]</scope>
    <source>
        <strain evidence="5">KCTC 52924</strain>
    </source>
</reference>
<protein>
    <submittedName>
        <fullName evidence="4">Plastocyanin/azurin family copper-binding protein</fullName>
    </submittedName>
</protein>
<name>A0ABW5VHA5_9FLAO</name>
<accession>A0ABW5VHA5</accession>
<dbReference type="EMBL" id="JBHUOK010000030">
    <property type="protein sequence ID" value="MFD2790695.1"/>
    <property type="molecule type" value="Genomic_DNA"/>
</dbReference>
<sequence>MKPFLKHYHFQTVILVSIILLWGFGLKENTTQEPQVHTVEIIKMKFVPQNLIVKKGDKVIWINKDFILHDVTDEKNDKWTSKPFGKNESWSKVITQDEAYFCSLHKVMKGTIKIES</sequence>
<gene>
    <name evidence="4" type="ORF">ACFS1K_13050</name>
</gene>
<dbReference type="InterPro" id="IPR000923">
    <property type="entry name" value="BlueCu_1"/>
</dbReference>
<proteinExistence type="predicted"/>
<evidence type="ECO:0000256" key="2">
    <source>
        <dbReference type="ARBA" id="ARBA00023008"/>
    </source>
</evidence>
<organism evidence="4 5">
    <name type="scientific">Arenibacter antarcticus</name>
    <dbReference type="NCBI Taxonomy" id="2040469"/>
    <lineage>
        <taxon>Bacteria</taxon>
        <taxon>Pseudomonadati</taxon>
        <taxon>Bacteroidota</taxon>
        <taxon>Flavobacteriia</taxon>
        <taxon>Flavobacteriales</taxon>
        <taxon>Flavobacteriaceae</taxon>
        <taxon>Arenibacter</taxon>
    </lineage>
</organism>
<keyword evidence="5" id="KW-1185">Reference proteome</keyword>
<dbReference type="Gene3D" id="2.60.40.420">
    <property type="entry name" value="Cupredoxins - blue copper proteins"/>
    <property type="match status" value="1"/>
</dbReference>
<dbReference type="Pfam" id="PF00127">
    <property type="entry name" value="Copper-bind"/>
    <property type="match status" value="1"/>
</dbReference>
<dbReference type="Proteomes" id="UP001597532">
    <property type="component" value="Unassembled WGS sequence"/>
</dbReference>
<evidence type="ECO:0000313" key="5">
    <source>
        <dbReference type="Proteomes" id="UP001597532"/>
    </source>
</evidence>
<comment type="caution">
    <text evidence="4">The sequence shown here is derived from an EMBL/GenBank/DDBJ whole genome shotgun (WGS) entry which is preliminary data.</text>
</comment>
<keyword evidence="1" id="KW-0479">Metal-binding</keyword>
<dbReference type="SUPFAM" id="SSF49503">
    <property type="entry name" value="Cupredoxins"/>
    <property type="match status" value="1"/>
</dbReference>
<keyword evidence="2" id="KW-0186">Copper</keyword>
<feature type="domain" description="Blue (type 1) copper" evidence="3">
    <location>
        <begin position="38"/>
        <end position="114"/>
    </location>
</feature>
<evidence type="ECO:0000313" key="4">
    <source>
        <dbReference type="EMBL" id="MFD2790695.1"/>
    </source>
</evidence>
<dbReference type="RefSeq" id="WP_251806605.1">
    <property type="nucleotide sequence ID" value="NZ_CP166679.1"/>
</dbReference>
<evidence type="ECO:0000259" key="3">
    <source>
        <dbReference type="Pfam" id="PF00127"/>
    </source>
</evidence>
<dbReference type="InterPro" id="IPR008972">
    <property type="entry name" value="Cupredoxin"/>
</dbReference>